<feature type="signal peptide" evidence="1">
    <location>
        <begin position="1"/>
        <end position="23"/>
    </location>
</feature>
<name>A0A1I4AUC5_9PROT</name>
<dbReference type="EMBL" id="FOSQ01000004">
    <property type="protein sequence ID" value="SFK60148.1"/>
    <property type="molecule type" value="Genomic_DNA"/>
</dbReference>
<evidence type="ECO:0000313" key="2">
    <source>
        <dbReference type="EMBL" id="SFK60148.1"/>
    </source>
</evidence>
<keyword evidence="1" id="KW-0732">Signal</keyword>
<keyword evidence="3" id="KW-1185">Reference proteome</keyword>
<organism evidence="2 3">
    <name type="scientific">Falsiroseomonas stagni DSM 19981</name>
    <dbReference type="NCBI Taxonomy" id="1123062"/>
    <lineage>
        <taxon>Bacteria</taxon>
        <taxon>Pseudomonadati</taxon>
        <taxon>Pseudomonadota</taxon>
        <taxon>Alphaproteobacteria</taxon>
        <taxon>Acetobacterales</taxon>
        <taxon>Roseomonadaceae</taxon>
        <taxon>Falsiroseomonas</taxon>
    </lineage>
</organism>
<reference evidence="2 3" key="1">
    <citation type="submission" date="2016-10" db="EMBL/GenBank/DDBJ databases">
        <authorList>
            <person name="de Groot N.N."/>
        </authorList>
    </citation>
    <scope>NUCLEOTIDE SEQUENCE [LARGE SCALE GENOMIC DNA]</scope>
    <source>
        <strain evidence="2 3">DSM 19981</strain>
    </source>
</reference>
<dbReference type="STRING" id="1123062.SAMN02745775_104190"/>
<dbReference type="Proteomes" id="UP000199473">
    <property type="component" value="Unassembled WGS sequence"/>
</dbReference>
<evidence type="ECO:0000313" key="3">
    <source>
        <dbReference type="Proteomes" id="UP000199473"/>
    </source>
</evidence>
<accession>A0A1I4AUC5</accession>
<dbReference type="AlphaFoldDB" id="A0A1I4AUC5"/>
<evidence type="ECO:0000256" key="1">
    <source>
        <dbReference type="SAM" id="SignalP"/>
    </source>
</evidence>
<protein>
    <submittedName>
        <fullName evidence="2">Uncharacterized protein</fullName>
    </submittedName>
</protein>
<sequence>MMATAAVFRAALALSLAIPPAAAQRLPWSSIDPKAAVALRAFRQTDHWVAEALEDNYDGERLGRHTEERRSYNFDPASDLRYRVVGMRQGAPPAVFLLFEWSPVRGNARPLASSCRKS</sequence>
<gene>
    <name evidence="2" type="ORF">SAMN02745775_104190</name>
</gene>
<proteinExistence type="predicted"/>
<feature type="chain" id="PRO_5011635869" evidence="1">
    <location>
        <begin position="24"/>
        <end position="118"/>
    </location>
</feature>
<dbReference type="RefSeq" id="WP_092960205.1">
    <property type="nucleotide sequence ID" value="NZ_FOSQ01000004.1"/>
</dbReference>